<dbReference type="EMBL" id="SGPM01000646">
    <property type="protein sequence ID" value="THH17545.1"/>
    <property type="molecule type" value="Genomic_DNA"/>
</dbReference>
<dbReference type="SUPFAM" id="SSF54427">
    <property type="entry name" value="NTF2-like"/>
    <property type="match status" value="1"/>
</dbReference>
<organism evidence="1 2">
    <name type="scientific">Antrodiella citrinella</name>
    <dbReference type="NCBI Taxonomy" id="2447956"/>
    <lineage>
        <taxon>Eukaryota</taxon>
        <taxon>Fungi</taxon>
        <taxon>Dikarya</taxon>
        <taxon>Basidiomycota</taxon>
        <taxon>Agaricomycotina</taxon>
        <taxon>Agaricomycetes</taxon>
        <taxon>Polyporales</taxon>
        <taxon>Steccherinaceae</taxon>
        <taxon>Antrodiella</taxon>
    </lineage>
</organism>
<evidence type="ECO:0008006" key="3">
    <source>
        <dbReference type="Google" id="ProtNLM"/>
    </source>
</evidence>
<gene>
    <name evidence="1" type="ORF">EUX98_g9107</name>
</gene>
<proteinExistence type="predicted"/>
<evidence type="ECO:0000313" key="2">
    <source>
        <dbReference type="Proteomes" id="UP000308730"/>
    </source>
</evidence>
<dbReference type="Proteomes" id="UP000308730">
    <property type="component" value="Unassembled WGS sequence"/>
</dbReference>
<keyword evidence="2" id="KW-1185">Reference proteome</keyword>
<dbReference type="AlphaFoldDB" id="A0A4S4LYG5"/>
<accession>A0A4S4LYG5</accession>
<comment type="caution">
    <text evidence="1">The sequence shown here is derived from an EMBL/GenBank/DDBJ whole genome shotgun (WGS) entry which is preliminary data.</text>
</comment>
<sequence>MTLTISTPVPATQSVQLQTVLKMIEDWSNYEIAAFSAGVTEDYTHEYLPANAGLPTHGKEKFIERVEFIKTVMTMQVEVKDIIETPGVVILYRHQTGIQGKTKGGNVYDPEVLFFVYTAEQSDGTIKVTKSKEYVDTVRFAKFAEVVKQELTA</sequence>
<reference evidence="1 2" key="1">
    <citation type="submission" date="2019-02" db="EMBL/GenBank/DDBJ databases">
        <title>Genome sequencing of the rare red list fungi Antrodiella citrinella (Flaviporus citrinellus).</title>
        <authorList>
            <person name="Buettner E."/>
            <person name="Kellner H."/>
        </authorList>
    </citation>
    <scope>NUCLEOTIDE SEQUENCE [LARGE SCALE GENOMIC DNA]</scope>
    <source>
        <strain evidence="1 2">DSM 108506</strain>
    </source>
</reference>
<protein>
    <recommendedName>
        <fullName evidence="3">SnoaL-like domain-containing protein</fullName>
    </recommendedName>
</protein>
<dbReference type="InterPro" id="IPR032710">
    <property type="entry name" value="NTF2-like_dom_sf"/>
</dbReference>
<evidence type="ECO:0000313" key="1">
    <source>
        <dbReference type="EMBL" id="THH17545.1"/>
    </source>
</evidence>
<name>A0A4S4LYG5_9APHY</name>
<dbReference type="Gene3D" id="3.10.450.50">
    <property type="match status" value="1"/>
</dbReference>